<comment type="caution">
    <text evidence="3">The sequence shown here is derived from an EMBL/GenBank/DDBJ whole genome shotgun (WGS) entry which is preliminary data.</text>
</comment>
<organism evidence="3 4">
    <name type="scientific">candidate division WWE3 bacterium</name>
    <dbReference type="NCBI Taxonomy" id="2053526"/>
    <lineage>
        <taxon>Bacteria</taxon>
        <taxon>Katanobacteria</taxon>
    </lineage>
</organism>
<dbReference type="Proteomes" id="UP000264072">
    <property type="component" value="Unassembled WGS sequence"/>
</dbReference>
<proteinExistence type="predicted"/>
<protein>
    <recommendedName>
        <fullName evidence="2">Peptidase M56 domain-containing protein</fullName>
    </recommendedName>
</protein>
<evidence type="ECO:0000313" key="3">
    <source>
        <dbReference type="EMBL" id="HAZ29826.1"/>
    </source>
</evidence>
<feature type="domain" description="Peptidase M56" evidence="2">
    <location>
        <begin position="60"/>
        <end position="206"/>
    </location>
</feature>
<dbReference type="Pfam" id="PF05569">
    <property type="entry name" value="Peptidase_M56"/>
    <property type="match status" value="1"/>
</dbReference>
<keyword evidence="1" id="KW-1133">Transmembrane helix</keyword>
<reference evidence="3 4" key="1">
    <citation type="journal article" date="2018" name="Nat. Biotechnol.">
        <title>A standardized bacterial taxonomy based on genome phylogeny substantially revises the tree of life.</title>
        <authorList>
            <person name="Parks D.H."/>
            <person name="Chuvochina M."/>
            <person name="Waite D.W."/>
            <person name="Rinke C."/>
            <person name="Skarshewski A."/>
            <person name="Chaumeil P.A."/>
            <person name="Hugenholtz P."/>
        </authorList>
    </citation>
    <scope>NUCLEOTIDE SEQUENCE [LARGE SCALE GENOMIC DNA]</scope>
    <source>
        <strain evidence="3">UBA10185</strain>
    </source>
</reference>
<evidence type="ECO:0000256" key="1">
    <source>
        <dbReference type="SAM" id="Phobius"/>
    </source>
</evidence>
<dbReference type="Gene3D" id="3.30.2010.10">
    <property type="entry name" value="Metalloproteases ('zincins'), catalytic domain"/>
    <property type="match status" value="1"/>
</dbReference>
<dbReference type="InterPro" id="IPR008756">
    <property type="entry name" value="Peptidase_M56"/>
</dbReference>
<gene>
    <name evidence="3" type="ORF">DCY43_03755</name>
</gene>
<feature type="transmembrane region" description="Helical" evidence="1">
    <location>
        <begin position="120"/>
        <end position="143"/>
    </location>
</feature>
<dbReference type="PANTHER" id="PTHR34978:SF3">
    <property type="entry name" value="SLR0241 PROTEIN"/>
    <property type="match status" value="1"/>
</dbReference>
<evidence type="ECO:0000313" key="4">
    <source>
        <dbReference type="Proteomes" id="UP000264072"/>
    </source>
</evidence>
<dbReference type="AlphaFoldDB" id="A0A351JU56"/>
<accession>A0A351JU56</accession>
<dbReference type="EMBL" id="DNHX01000036">
    <property type="protein sequence ID" value="HAZ29826.1"/>
    <property type="molecule type" value="Genomic_DNA"/>
</dbReference>
<evidence type="ECO:0000259" key="2">
    <source>
        <dbReference type="Pfam" id="PF05569"/>
    </source>
</evidence>
<feature type="transmembrane region" description="Helical" evidence="1">
    <location>
        <begin position="59"/>
        <end position="80"/>
    </location>
</feature>
<keyword evidence="1" id="KW-0812">Transmembrane</keyword>
<keyword evidence="1" id="KW-0472">Membrane</keyword>
<feature type="transmembrane region" description="Helical" evidence="1">
    <location>
        <begin position="258"/>
        <end position="275"/>
    </location>
</feature>
<sequence>MKRANYSFICLTFTALTVSSIVTALLYKAFPLLTSKALYFCQKYISTVMFEVPRSLPNALILAIGVVLVIGIASFLLQLIKTRVFLRKLLINRVDLSSNLVRVLENINLKKAVLIKDKNLVSFCCGIFSPVIVITTGLVGSLTTKELEAVLLHEQAHLLSRDPFKVLIGKTFSSMFFFLPIFRELHKNIEAANEMLADQWAVSRQQNSAFLRGALKKILAAPQLDFVAVSNISGSDYFEIRIHRLVNPGKKHEFKPSLASLATTFLFFFVSLFLLRTPVRAFHTDSMSNSSYFLCSTDQVCPSLEKSLAYIPSHPFLPEEGCNDNVTISNPMAK</sequence>
<name>A0A351JU56_UNCKA</name>
<dbReference type="CDD" id="cd07326">
    <property type="entry name" value="M56_BlaR1_MecR1_like"/>
    <property type="match status" value="1"/>
</dbReference>
<dbReference type="PANTHER" id="PTHR34978">
    <property type="entry name" value="POSSIBLE SENSOR-TRANSDUCER PROTEIN BLAR"/>
    <property type="match status" value="1"/>
</dbReference>
<dbReference type="InterPro" id="IPR052173">
    <property type="entry name" value="Beta-lactam_resp_regulator"/>
</dbReference>